<proteinExistence type="inferred from homology"/>
<organism evidence="5 6">
    <name type="scientific">Methylorubrum populi</name>
    <dbReference type="NCBI Taxonomy" id="223967"/>
    <lineage>
        <taxon>Bacteria</taxon>
        <taxon>Pseudomonadati</taxon>
        <taxon>Pseudomonadota</taxon>
        <taxon>Alphaproteobacteria</taxon>
        <taxon>Hyphomicrobiales</taxon>
        <taxon>Methylobacteriaceae</taxon>
        <taxon>Methylorubrum</taxon>
    </lineage>
</organism>
<evidence type="ECO:0000259" key="4">
    <source>
        <dbReference type="PROSITE" id="PS50405"/>
    </source>
</evidence>
<dbReference type="PROSITE" id="PS50405">
    <property type="entry name" value="GST_CTER"/>
    <property type="match status" value="1"/>
</dbReference>
<dbReference type="RefSeq" id="WP_096485948.1">
    <property type="nucleotide sequence ID" value="NZ_AP014809.1"/>
</dbReference>
<gene>
    <name evidence="5" type="ORF">MPPM_3300</name>
</gene>
<sequence>MTLKLWGRASSGNVQKALWALDELGLAYEHIEAGGAHGIVGDAAYRAMNPNGLVPTLEEDGFVLWESNAILRYLAHAHGGPLALPEAPRARALIDQWLDWQATAFTPAMRDAFLQLVRVAPDRQDPRMIEASRTNSERCAALLDRHLADRPFVADAAFSIADIAVGLAAHRWFQLPLEREERPNIRRWLETLAQRPASSAVLSLPLT</sequence>
<dbReference type="AlphaFoldDB" id="A0A160PGT4"/>
<keyword evidence="2 5" id="KW-0808">Transferase</keyword>
<evidence type="ECO:0000313" key="5">
    <source>
        <dbReference type="EMBL" id="BAU91905.1"/>
    </source>
</evidence>
<dbReference type="SFLD" id="SFLDG01150">
    <property type="entry name" value="Main.1:_Beta-like"/>
    <property type="match status" value="1"/>
</dbReference>
<evidence type="ECO:0000259" key="3">
    <source>
        <dbReference type="PROSITE" id="PS50404"/>
    </source>
</evidence>
<dbReference type="Gene3D" id="1.20.1050.10">
    <property type="match status" value="1"/>
</dbReference>
<dbReference type="EMBL" id="AP014809">
    <property type="protein sequence ID" value="BAU91905.1"/>
    <property type="molecule type" value="Genomic_DNA"/>
</dbReference>
<evidence type="ECO:0000313" key="6">
    <source>
        <dbReference type="Proteomes" id="UP000218288"/>
    </source>
</evidence>
<dbReference type="SFLD" id="SFLDS00019">
    <property type="entry name" value="Glutathione_Transferase_(cytos"/>
    <property type="match status" value="1"/>
</dbReference>
<dbReference type="SUPFAM" id="SSF47616">
    <property type="entry name" value="GST C-terminal domain-like"/>
    <property type="match status" value="1"/>
</dbReference>
<dbReference type="SUPFAM" id="SSF52833">
    <property type="entry name" value="Thioredoxin-like"/>
    <property type="match status" value="1"/>
</dbReference>
<name>A0A160PGT4_9HYPH</name>
<comment type="similarity">
    <text evidence="1">Belongs to the GST superfamily.</text>
</comment>
<dbReference type="Pfam" id="PF13410">
    <property type="entry name" value="GST_C_2"/>
    <property type="match status" value="1"/>
</dbReference>
<dbReference type="OrthoDB" id="9810080at2"/>
<dbReference type="Gene3D" id="3.40.30.10">
    <property type="entry name" value="Glutaredoxin"/>
    <property type="match status" value="1"/>
</dbReference>
<dbReference type="Proteomes" id="UP000218288">
    <property type="component" value="Chromosome"/>
</dbReference>
<dbReference type="SFLD" id="SFLDG00358">
    <property type="entry name" value="Main_(cytGST)"/>
    <property type="match status" value="1"/>
</dbReference>
<evidence type="ECO:0000256" key="2">
    <source>
        <dbReference type="ARBA" id="ARBA00022679"/>
    </source>
</evidence>
<dbReference type="CDD" id="cd03047">
    <property type="entry name" value="GST_N_2"/>
    <property type="match status" value="1"/>
</dbReference>
<feature type="domain" description="GST N-terminal" evidence="3">
    <location>
        <begin position="1"/>
        <end position="82"/>
    </location>
</feature>
<dbReference type="GO" id="GO:0016740">
    <property type="term" value="F:transferase activity"/>
    <property type="evidence" value="ECO:0007669"/>
    <property type="project" value="UniProtKB-KW"/>
</dbReference>
<dbReference type="Pfam" id="PF13417">
    <property type="entry name" value="GST_N_3"/>
    <property type="match status" value="1"/>
</dbReference>
<reference evidence="5 6" key="1">
    <citation type="journal article" date="2016" name="Genome Announc.">
        <title>Complete Genome Sequence of Methylobacterium populi P-1M, Isolated from Pink-Pigmented Household Biofilm.</title>
        <authorList>
            <person name="Morohoshi T."/>
            <person name="Ikeda T."/>
        </authorList>
    </citation>
    <scope>NUCLEOTIDE SEQUENCE [LARGE SCALE GENOMIC DNA]</scope>
    <source>
        <strain evidence="5 6">P-1M</strain>
    </source>
</reference>
<dbReference type="InterPro" id="IPR010987">
    <property type="entry name" value="Glutathione-S-Trfase_C-like"/>
</dbReference>
<dbReference type="InterPro" id="IPR036282">
    <property type="entry name" value="Glutathione-S-Trfase_C_sf"/>
</dbReference>
<evidence type="ECO:0000256" key="1">
    <source>
        <dbReference type="ARBA" id="ARBA00007409"/>
    </source>
</evidence>
<accession>A0A160PGT4</accession>
<dbReference type="PANTHER" id="PTHR44051">
    <property type="entry name" value="GLUTATHIONE S-TRANSFERASE-RELATED"/>
    <property type="match status" value="1"/>
</dbReference>
<dbReference type="PROSITE" id="PS50404">
    <property type="entry name" value="GST_NTER"/>
    <property type="match status" value="1"/>
</dbReference>
<dbReference type="InterPro" id="IPR040079">
    <property type="entry name" value="Glutathione_S-Trfase"/>
</dbReference>
<dbReference type="InterPro" id="IPR036249">
    <property type="entry name" value="Thioredoxin-like_sf"/>
</dbReference>
<dbReference type="FunFam" id="3.40.30.10:FF:000039">
    <property type="entry name" value="Glutathione S-transferase domain"/>
    <property type="match status" value="1"/>
</dbReference>
<protein>
    <submittedName>
        <fullName evidence="5">Glutathione S-transferase domain</fullName>
    </submittedName>
</protein>
<feature type="domain" description="GST C-terminal" evidence="4">
    <location>
        <begin position="87"/>
        <end position="207"/>
    </location>
</feature>
<dbReference type="InterPro" id="IPR004045">
    <property type="entry name" value="Glutathione_S-Trfase_N"/>
</dbReference>
<dbReference type="PANTHER" id="PTHR44051:SF19">
    <property type="entry name" value="DISULFIDE-BOND OXIDOREDUCTASE YFCG"/>
    <property type="match status" value="1"/>
</dbReference>